<evidence type="ECO:0000313" key="1">
    <source>
        <dbReference type="EMBL" id="ETN94305.1"/>
    </source>
</evidence>
<dbReference type="PATRIC" id="fig|1286632.3.peg.2240"/>
<dbReference type="eggNOG" id="COG4198">
    <property type="taxonomic scope" value="Bacteria"/>
</dbReference>
<evidence type="ECO:0008006" key="3">
    <source>
        <dbReference type="Google" id="ProtNLM"/>
    </source>
</evidence>
<dbReference type="EMBL" id="AYXY01000023">
    <property type="protein sequence ID" value="ETN94305.1"/>
    <property type="molecule type" value="Genomic_DNA"/>
</dbReference>
<organism evidence="1 2">
    <name type="scientific">Zhouia amylolytica AD3</name>
    <dbReference type="NCBI Taxonomy" id="1286632"/>
    <lineage>
        <taxon>Bacteria</taxon>
        <taxon>Pseudomonadati</taxon>
        <taxon>Bacteroidota</taxon>
        <taxon>Flavobacteriia</taxon>
        <taxon>Flavobacteriales</taxon>
        <taxon>Flavobacteriaceae</taxon>
        <taxon>Zhouia</taxon>
    </lineage>
</organism>
<protein>
    <recommendedName>
        <fullName evidence="3">Lipoprotein</fullName>
    </recommendedName>
</protein>
<dbReference type="STRING" id="376730.SAMN04487906_3276"/>
<comment type="caution">
    <text evidence="1">The sequence shown here is derived from an EMBL/GenBank/DDBJ whole genome shotgun (WGS) entry which is preliminary data.</text>
</comment>
<dbReference type="Gene3D" id="1.25.40.390">
    <property type="match status" value="1"/>
</dbReference>
<dbReference type="Pfam" id="PF12771">
    <property type="entry name" value="SusD-like_2"/>
    <property type="match status" value="1"/>
</dbReference>
<gene>
    <name evidence="1" type="ORF">P278_22470</name>
</gene>
<reference evidence="2" key="1">
    <citation type="submission" date="2013-11" db="EMBL/GenBank/DDBJ databases">
        <title>Draft genome sequence from a member of Zhouia, isolated tidal flat.</title>
        <authorList>
            <person name="Jin H."/>
            <person name="Jeon C.O."/>
        </authorList>
    </citation>
    <scope>NUCLEOTIDE SEQUENCE [LARGE SCALE GENOMIC DNA]</scope>
    <source>
        <strain evidence="2">AD3</strain>
    </source>
</reference>
<dbReference type="PROSITE" id="PS51257">
    <property type="entry name" value="PROKAR_LIPOPROTEIN"/>
    <property type="match status" value="1"/>
</dbReference>
<dbReference type="SUPFAM" id="SSF48452">
    <property type="entry name" value="TPR-like"/>
    <property type="match status" value="1"/>
</dbReference>
<proteinExistence type="predicted"/>
<sequence>MLISKNFKMKKIYIPIIMAGALLFTGCQESDFSDDYSSPSKIAETTVDKQFAGFMVTNKDYVLPSYPNYFIVLRTTLTRYNQAVGWVNATNQYVPGEAGIARRWDNYYNMLAQYRELEKVYDELTPEEQNKYRVFMLTATIYLYDHTQKVVDLHGDIPFNEAGMLSQNGGDYIGSLAPYDNAEDLYTMMLDNLKTFADELNNISFDSGTAVLFNNQDFLNGGDLDLWKKYCNSLRLRMLTRVSGVSSFESRADSEIASILNNPGSYPIIESNDDNIQIEVTNLDTPINSQGFETGLEDWDGNLASKAMMDHMNTNADPRLRAMFEPGESAGGVYNGLDPLLTASEQEAAVSSGELAIYNRTTLSRNDYFPGVLMNASQVSFLVSEYYLGQGNDAMAKTAYETGIRQSIEFYYWLNSLSADNAAGELMPTDEAEISAYLMSPGVSWDAATTGAEKLGLIGEQKWIHFNVVQSVENWSELRRMDLPELEFQADQANPQTLPPMRWIYPSGERIYNTENYNQVSASDNLTTKIFWDVN</sequence>
<dbReference type="Proteomes" id="UP000018850">
    <property type="component" value="Unassembled WGS sequence"/>
</dbReference>
<accession>W2UJJ1</accession>
<evidence type="ECO:0000313" key="2">
    <source>
        <dbReference type="Proteomes" id="UP000018850"/>
    </source>
</evidence>
<name>W2UJJ1_9FLAO</name>
<keyword evidence="2" id="KW-1185">Reference proteome</keyword>
<dbReference type="InterPro" id="IPR041662">
    <property type="entry name" value="SusD-like_2"/>
</dbReference>
<dbReference type="InterPro" id="IPR011990">
    <property type="entry name" value="TPR-like_helical_dom_sf"/>
</dbReference>
<reference evidence="1 2" key="2">
    <citation type="journal article" date="2016" name="Genome Announc.">
        <title>Draft Genome Sequence of Zhouia amylolytica AD3, Isolated from Tidal Flat Sediment.</title>
        <authorList>
            <person name="Jia B."/>
            <person name="Jin H.M."/>
            <person name="Lee H.J."/>
            <person name="Jeon C.O."/>
        </authorList>
    </citation>
    <scope>NUCLEOTIDE SEQUENCE [LARGE SCALE GENOMIC DNA]</scope>
    <source>
        <strain evidence="1 2">AD3</strain>
    </source>
</reference>
<dbReference type="AlphaFoldDB" id="W2UJJ1"/>